<dbReference type="SUPFAM" id="SSF52047">
    <property type="entry name" value="RNI-like"/>
    <property type="match status" value="1"/>
</dbReference>
<sequence>MAAAITPSINDDILREVAFSSPPDTCARLMLTCRYLYHEAAKSTLQHEVYLGCDAQIDRFLRFLVAEDHTRFRYVRSLRLHLNLLSSDLVRKLFDNIAHMTRLTSLEMSDGELALETYPYIGDVVKRITSLQHLGSCTAGWLVIALLNDLDCDLTSINLDWGAVVDESFRDNRMKRETLLQYHPVPFLSKWTHSLSELRCSGGRTLNIPGDPECTAVYPKMRKLTITCDNFPDPLPYIRAYPNLTHLSAVFGGFAHVESAHHRKRNLQRQLDPRGTGTWRHIEQYTGHLGSLYQLGLTCAIDRVRIDDPLLAESDVELLSDIIFHAKPRHLKIACDGALLLDQHTGLSATLLGYGASRLESLVVTILPRDKDMDIGSALDTLACALAILPLCRLRLLVEGVLLDPTRPYIGVPPAPASPPPYNFAERSLSKFDLDGFMWMLTETLPRLNDAIVRIHGPREHRQERKIEPSGGSYLASGLDRSLFEF</sequence>
<dbReference type="EMBL" id="ML210985">
    <property type="protein sequence ID" value="TFK93203.1"/>
    <property type="molecule type" value="Genomic_DNA"/>
</dbReference>
<evidence type="ECO:0000313" key="2">
    <source>
        <dbReference type="Proteomes" id="UP000308197"/>
    </source>
</evidence>
<name>A0A5C3Q416_9APHY</name>
<dbReference type="AlphaFoldDB" id="A0A5C3Q416"/>
<dbReference type="Proteomes" id="UP000308197">
    <property type="component" value="Unassembled WGS sequence"/>
</dbReference>
<evidence type="ECO:0000313" key="1">
    <source>
        <dbReference type="EMBL" id="TFK93203.1"/>
    </source>
</evidence>
<keyword evidence="2" id="KW-1185">Reference proteome</keyword>
<gene>
    <name evidence="1" type="ORF">K466DRAFT_538326</name>
</gene>
<dbReference type="InParanoid" id="A0A5C3Q416"/>
<accession>A0A5C3Q416</accession>
<organism evidence="1 2">
    <name type="scientific">Polyporus arcularius HHB13444</name>
    <dbReference type="NCBI Taxonomy" id="1314778"/>
    <lineage>
        <taxon>Eukaryota</taxon>
        <taxon>Fungi</taxon>
        <taxon>Dikarya</taxon>
        <taxon>Basidiomycota</taxon>
        <taxon>Agaricomycotina</taxon>
        <taxon>Agaricomycetes</taxon>
        <taxon>Polyporales</taxon>
        <taxon>Polyporaceae</taxon>
        <taxon>Polyporus</taxon>
    </lineage>
</organism>
<evidence type="ECO:0008006" key="3">
    <source>
        <dbReference type="Google" id="ProtNLM"/>
    </source>
</evidence>
<protein>
    <recommendedName>
        <fullName evidence="3">F-box domain-containing protein</fullName>
    </recommendedName>
</protein>
<proteinExistence type="predicted"/>
<reference evidence="1 2" key="1">
    <citation type="journal article" date="2019" name="Nat. Ecol. Evol.">
        <title>Megaphylogeny resolves global patterns of mushroom evolution.</title>
        <authorList>
            <person name="Varga T."/>
            <person name="Krizsan K."/>
            <person name="Foldi C."/>
            <person name="Dima B."/>
            <person name="Sanchez-Garcia M."/>
            <person name="Sanchez-Ramirez S."/>
            <person name="Szollosi G.J."/>
            <person name="Szarkandi J.G."/>
            <person name="Papp V."/>
            <person name="Albert L."/>
            <person name="Andreopoulos W."/>
            <person name="Angelini C."/>
            <person name="Antonin V."/>
            <person name="Barry K.W."/>
            <person name="Bougher N.L."/>
            <person name="Buchanan P."/>
            <person name="Buyck B."/>
            <person name="Bense V."/>
            <person name="Catcheside P."/>
            <person name="Chovatia M."/>
            <person name="Cooper J."/>
            <person name="Damon W."/>
            <person name="Desjardin D."/>
            <person name="Finy P."/>
            <person name="Geml J."/>
            <person name="Haridas S."/>
            <person name="Hughes K."/>
            <person name="Justo A."/>
            <person name="Karasinski D."/>
            <person name="Kautmanova I."/>
            <person name="Kiss B."/>
            <person name="Kocsube S."/>
            <person name="Kotiranta H."/>
            <person name="LaButti K.M."/>
            <person name="Lechner B.E."/>
            <person name="Liimatainen K."/>
            <person name="Lipzen A."/>
            <person name="Lukacs Z."/>
            <person name="Mihaltcheva S."/>
            <person name="Morgado L.N."/>
            <person name="Niskanen T."/>
            <person name="Noordeloos M.E."/>
            <person name="Ohm R.A."/>
            <person name="Ortiz-Santana B."/>
            <person name="Ovrebo C."/>
            <person name="Racz N."/>
            <person name="Riley R."/>
            <person name="Savchenko A."/>
            <person name="Shiryaev A."/>
            <person name="Soop K."/>
            <person name="Spirin V."/>
            <person name="Szebenyi C."/>
            <person name="Tomsovsky M."/>
            <person name="Tulloss R.E."/>
            <person name="Uehling J."/>
            <person name="Grigoriev I.V."/>
            <person name="Vagvolgyi C."/>
            <person name="Papp T."/>
            <person name="Martin F.M."/>
            <person name="Miettinen O."/>
            <person name="Hibbett D.S."/>
            <person name="Nagy L.G."/>
        </authorList>
    </citation>
    <scope>NUCLEOTIDE SEQUENCE [LARGE SCALE GENOMIC DNA]</scope>
    <source>
        <strain evidence="1 2">HHB13444</strain>
    </source>
</reference>